<protein>
    <submittedName>
        <fullName evidence="1">Uncharacterized protein</fullName>
    </submittedName>
</protein>
<organism evidence="1 2">
    <name type="scientific">Vermiconidia calcicola</name>
    <dbReference type="NCBI Taxonomy" id="1690605"/>
    <lineage>
        <taxon>Eukaryota</taxon>
        <taxon>Fungi</taxon>
        <taxon>Dikarya</taxon>
        <taxon>Ascomycota</taxon>
        <taxon>Pezizomycotina</taxon>
        <taxon>Dothideomycetes</taxon>
        <taxon>Dothideomycetidae</taxon>
        <taxon>Mycosphaerellales</taxon>
        <taxon>Extremaceae</taxon>
        <taxon>Vermiconidia</taxon>
    </lineage>
</organism>
<proteinExistence type="predicted"/>
<gene>
    <name evidence="1" type="ORF">LTR37_004648</name>
</gene>
<dbReference type="EMBL" id="JAUTXU010000028">
    <property type="protein sequence ID" value="KAK3719084.1"/>
    <property type="molecule type" value="Genomic_DNA"/>
</dbReference>
<sequence length="828" mass="93214">MADNYFDDSDASSMVTDSDGDSGIMTPRSDHSFADAAAVTPAAMPEPGHQPSQLNPNAAAYQGPPALTPTEILSAATADLPPGWCGAVTAQGRLYFYDRNSRSSSWTHPSLLPAKVVAASDVNQSNGDLTATVRKLIATSESLQKQVDVQSREIKELKAENVSLRAKDAERDSKLESFSALQDMHSNITTAQQGHLSNLDKLLNMRMDVAMKDVQTLTADVKGLEARAEDNLKLTQDSVRECREHHVTINALKEEQRMVSDRISAPVQVFNSHINEMQGRIDNLDEKMTENVVADQQKEIVSLERDMKVLKARVSATTAAQEVISDRLGKISGTLISRMTSSLRDEIAAVKAAQNQTHADVDKLKRKTNEVSHTDHPCSAHDAGKFKQMMDDFSAKGRRINKLATTTNDLRDEQRFLQDELTLLKKVVTTNLGEMREQIKAQVNSVVAAKVEEKMTAERERMDKIVDRIGRSNTDLKQYRDRVDTMDIDVKQAFKSHYDLISDTKKECSIKLDSIKAEITSLSDGAIVRTAWSMNEVKKSKSELTGELEKYKAESTTEINKTKSELMMEIDKSKSDSSTDERIARATESLEIELEKYVFKHREEMDELKSEVRSIDNLLRKYERSREEKPSADDKINEPHSASASQPNEENINYSKSTASDTCPVCKNPMVHKSTWGCNHVTCHVCALRRRNLGNNKTCFECGVMTGLVIFHDDLKTTAYYELQERETYATDYHHGVRYMTEDMFLEATDFRGYSCPDPHCNFRASVGLAELDVHISSVHGKKTCLSCTIENKLFCHEQKLFSPAEYREHYYEVHEKPWEYVNSFIRG</sequence>
<dbReference type="Proteomes" id="UP001281147">
    <property type="component" value="Unassembled WGS sequence"/>
</dbReference>
<name>A0ACC3NLE3_9PEZI</name>
<comment type="caution">
    <text evidence="1">The sequence shown here is derived from an EMBL/GenBank/DDBJ whole genome shotgun (WGS) entry which is preliminary data.</text>
</comment>
<reference evidence="1" key="1">
    <citation type="submission" date="2023-07" db="EMBL/GenBank/DDBJ databases">
        <title>Black Yeasts Isolated from many extreme environments.</title>
        <authorList>
            <person name="Coleine C."/>
            <person name="Stajich J.E."/>
            <person name="Selbmann L."/>
        </authorList>
    </citation>
    <scope>NUCLEOTIDE SEQUENCE</scope>
    <source>
        <strain evidence="1">CCFEE 5714</strain>
    </source>
</reference>
<evidence type="ECO:0000313" key="1">
    <source>
        <dbReference type="EMBL" id="KAK3719084.1"/>
    </source>
</evidence>
<accession>A0ACC3NLE3</accession>
<evidence type="ECO:0000313" key="2">
    <source>
        <dbReference type="Proteomes" id="UP001281147"/>
    </source>
</evidence>
<keyword evidence="2" id="KW-1185">Reference proteome</keyword>